<dbReference type="FunFam" id="3.40.630.40:FF:000001">
    <property type="entry name" value="N-acetylmuramoyl-L-alanine amidase"/>
    <property type="match status" value="1"/>
</dbReference>
<dbReference type="Gene3D" id="3.10.350.10">
    <property type="entry name" value="LysM domain"/>
    <property type="match status" value="1"/>
</dbReference>
<dbReference type="EC" id="3.5.1.28" evidence="4"/>
<dbReference type="STRING" id="1475481.GCA_000953855_02792"/>
<dbReference type="PANTHER" id="PTHR30404">
    <property type="entry name" value="N-ACETYLMURAMOYL-L-ALANINE AMIDASE"/>
    <property type="match status" value="1"/>
</dbReference>
<keyword evidence="7 12" id="KW-0378">Hydrolase</keyword>
<dbReference type="Proteomes" id="UP000253740">
    <property type="component" value="Unassembled WGS sequence"/>
</dbReference>
<keyword evidence="5 10" id="KW-0732">Signal</keyword>
<comment type="subcellular location">
    <subcellularLocation>
        <location evidence="2">Periplasm</location>
    </subcellularLocation>
</comment>
<accession>A0A0K8QSR8</accession>
<comment type="similarity">
    <text evidence="3">Belongs to the N-acetylmuramoyl-L-alanine amidase 3 family.</text>
</comment>
<organism evidence="13">
    <name type="scientific">Mizugakiibacter sediminis</name>
    <dbReference type="NCBI Taxonomy" id="1475481"/>
    <lineage>
        <taxon>Bacteria</taxon>
        <taxon>Pseudomonadati</taxon>
        <taxon>Pseudomonadota</taxon>
        <taxon>Gammaproteobacteria</taxon>
        <taxon>Lysobacterales</taxon>
        <taxon>Rhodanobacteraceae</taxon>
        <taxon>Mizugakiibacter</taxon>
    </lineage>
</organism>
<dbReference type="CDD" id="cd00118">
    <property type="entry name" value="LysM"/>
    <property type="match status" value="1"/>
</dbReference>
<dbReference type="InterPro" id="IPR018392">
    <property type="entry name" value="LysM"/>
</dbReference>
<evidence type="ECO:0000313" key="14">
    <source>
        <dbReference type="Proteomes" id="UP000253740"/>
    </source>
</evidence>
<keyword evidence="8" id="KW-0961">Cell wall biogenesis/degradation</keyword>
<proteinExistence type="inferred from homology"/>
<dbReference type="SUPFAM" id="SSF54106">
    <property type="entry name" value="LysM domain"/>
    <property type="match status" value="1"/>
</dbReference>
<dbReference type="Gene3D" id="2.60.40.3500">
    <property type="match status" value="1"/>
</dbReference>
<dbReference type="EMBL" id="DF970270">
    <property type="protein sequence ID" value="GAP67422.1"/>
    <property type="molecule type" value="Genomic_DNA"/>
</dbReference>
<dbReference type="HOGENOM" id="CLU_014322_2_3_6"/>
<evidence type="ECO:0000256" key="1">
    <source>
        <dbReference type="ARBA" id="ARBA00001561"/>
    </source>
</evidence>
<evidence type="ECO:0000256" key="4">
    <source>
        <dbReference type="ARBA" id="ARBA00011901"/>
    </source>
</evidence>
<dbReference type="SMART" id="SM00257">
    <property type="entry name" value="LysM"/>
    <property type="match status" value="1"/>
</dbReference>
<name>A0A0K8QSR8_9GAMM</name>
<reference evidence="12" key="1">
    <citation type="submission" date="2015-03" db="EMBL/GenBank/DDBJ databases">
        <title>Draft genome sequence of Mizugakiibacter sediminis skMP5.</title>
        <authorList>
            <person name="Watanabe T."/>
            <person name="Kojima H."/>
            <person name="Fukui M."/>
        </authorList>
    </citation>
    <scope>NUCLEOTIDE SEQUENCE</scope>
    <source>
        <strain evidence="12">SkMP5</strain>
    </source>
</reference>
<protein>
    <recommendedName>
        <fullName evidence="9">N-acetylmuramoyl-L-alanine amidase AmiC</fullName>
        <ecNumber evidence="4">3.5.1.28</ecNumber>
    </recommendedName>
</protein>
<dbReference type="Pfam" id="PF11741">
    <property type="entry name" value="AMIN"/>
    <property type="match status" value="1"/>
</dbReference>
<evidence type="ECO:0000256" key="8">
    <source>
        <dbReference type="ARBA" id="ARBA00023316"/>
    </source>
</evidence>
<feature type="chain" id="PRO_5007414664" description="N-acetylmuramoyl-L-alanine amidase AmiC" evidence="10">
    <location>
        <begin position="22"/>
        <end position="459"/>
    </location>
</feature>
<dbReference type="InterPro" id="IPR021731">
    <property type="entry name" value="AMIN_dom"/>
</dbReference>
<dbReference type="AlphaFoldDB" id="A0A0K8QSR8"/>
<sequence>MIGLRLLAAVAAGGFAHAASAAEVQALRVWSGPEYTRAVFDLSAPLDYKLFQLSGPDRVVLDLDGSRFADAFKAPAAKGLVKAVRTGKHGEGGVRVVFDLGETARPKSFLLKPTDEYGYRLVVDLYGAAKAAPTVVKRVDDTLPGKPRDVVVAVDAGHGGDDPGAKGPGGTYEKSVTLAVARDLARLIDQQPGMKAVLTRDGDYFIPLKRRYQIARENKADLFISIHADAFTSSDARGSSVWVLSPRGATSEAARWLADRENRADLVGGVSLDDKDDTLASVLLDLSQGYTMEASSAVANAVLKALAKLGPTHRGYVERANFVVLRSPDVPSVLVETAFITNPTEEKKLKDPQHREQLAQAILKGVQNYFESTPPPGTLFARNAGREPPVPAPPKQTVAARGGAADEDNAQALHRVLRGETLSGIAQEYGVSIDALRSANRIDDDSGLRAGAVLVIPAS</sequence>
<dbReference type="PANTHER" id="PTHR30404:SF0">
    <property type="entry name" value="N-ACETYLMURAMOYL-L-ALANINE AMIDASE AMIC"/>
    <property type="match status" value="1"/>
</dbReference>
<dbReference type="InterPro" id="IPR050695">
    <property type="entry name" value="N-acetylmuramoyl_amidase_3"/>
</dbReference>
<keyword evidence="6" id="KW-0574">Periplasm</keyword>
<evidence type="ECO:0000256" key="6">
    <source>
        <dbReference type="ARBA" id="ARBA00022764"/>
    </source>
</evidence>
<dbReference type="PROSITE" id="PS51782">
    <property type="entry name" value="LYSM"/>
    <property type="match status" value="1"/>
</dbReference>
<dbReference type="GO" id="GO:0071555">
    <property type="term" value="P:cell wall organization"/>
    <property type="evidence" value="ECO:0007669"/>
    <property type="project" value="UniProtKB-KW"/>
</dbReference>
<dbReference type="EMBL" id="DF952378">
    <property type="protein sequence ID" value="GAN43766.1"/>
    <property type="molecule type" value="Genomic_DNA"/>
</dbReference>
<dbReference type="RefSeq" id="WP_237071823.1">
    <property type="nucleotide sequence ID" value="NZ_DF970270.1"/>
</dbReference>
<evidence type="ECO:0000313" key="13">
    <source>
        <dbReference type="EMBL" id="GAP67422.1"/>
    </source>
</evidence>
<dbReference type="SUPFAM" id="SSF53187">
    <property type="entry name" value="Zn-dependent exopeptidases"/>
    <property type="match status" value="1"/>
</dbReference>
<evidence type="ECO:0000256" key="10">
    <source>
        <dbReference type="SAM" id="SignalP"/>
    </source>
</evidence>
<evidence type="ECO:0000256" key="2">
    <source>
        <dbReference type="ARBA" id="ARBA00004418"/>
    </source>
</evidence>
<comment type="catalytic activity">
    <reaction evidence="1">
        <text>Hydrolyzes the link between N-acetylmuramoyl residues and L-amino acid residues in certain cell-wall glycopeptides.</text>
        <dbReference type="EC" id="3.5.1.28"/>
    </reaction>
</comment>
<evidence type="ECO:0000259" key="11">
    <source>
        <dbReference type="PROSITE" id="PS51782"/>
    </source>
</evidence>
<dbReference type="Gene3D" id="3.40.630.40">
    <property type="entry name" value="Zn-dependent exopeptidases"/>
    <property type="match status" value="1"/>
</dbReference>
<dbReference type="CDD" id="cd02696">
    <property type="entry name" value="MurNAc-LAA"/>
    <property type="match status" value="1"/>
</dbReference>
<evidence type="ECO:0000256" key="3">
    <source>
        <dbReference type="ARBA" id="ARBA00010860"/>
    </source>
</evidence>
<dbReference type="GO" id="GO:0008745">
    <property type="term" value="F:N-acetylmuramoyl-L-alanine amidase activity"/>
    <property type="evidence" value="ECO:0007669"/>
    <property type="project" value="UniProtKB-EC"/>
</dbReference>
<evidence type="ECO:0000313" key="12">
    <source>
        <dbReference type="EMBL" id="GAN43766.1"/>
    </source>
</evidence>
<dbReference type="Pfam" id="PF01520">
    <property type="entry name" value="Amidase_3"/>
    <property type="match status" value="1"/>
</dbReference>
<feature type="signal peptide" evidence="10">
    <location>
        <begin position="1"/>
        <end position="21"/>
    </location>
</feature>
<evidence type="ECO:0000256" key="9">
    <source>
        <dbReference type="ARBA" id="ARBA00074581"/>
    </source>
</evidence>
<dbReference type="InterPro" id="IPR036779">
    <property type="entry name" value="LysM_dom_sf"/>
</dbReference>
<evidence type="ECO:0000256" key="5">
    <source>
        <dbReference type="ARBA" id="ARBA00022729"/>
    </source>
</evidence>
<dbReference type="GO" id="GO:0030288">
    <property type="term" value="C:outer membrane-bounded periplasmic space"/>
    <property type="evidence" value="ECO:0007669"/>
    <property type="project" value="TreeGrafter"/>
</dbReference>
<feature type="domain" description="LysM" evidence="11">
    <location>
        <begin position="412"/>
        <end position="456"/>
    </location>
</feature>
<dbReference type="InterPro" id="IPR002508">
    <property type="entry name" value="MurNAc-LAA_cat"/>
</dbReference>
<evidence type="ECO:0000256" key="7">
    <source>
        <dbReference type="ARBA" id="ARBA00022801"/>
    </source>
</evidence>
<dbReference type="SMART" id="SM00646">
    <property type="entry name" value="Ami_3"/>
    <property type="match status" value="1"/>
</dbReference>
<gene>
    <name evidence="12" type="ORF">MBSD_0276</name>
    <name evidence="13" type="ORF">MBSD_n2746</name>
</gene>
<keyword evidence="14" id="KW-1185">Reference proteome</keyword>
<reference evidence="13" key="2">
    <citation type="submission" date="2015-08" db="EMBL/GenBank/DDBJ databases">
        <title>Complete DNA Sequence of Pseudomonas syringae pv. actinidiae, the Causal Agent of Kiwifruit Canker Disease.</title>
        <authorList>
            <person name="Rikkerink E.H.A."/>
            <person name="Fineran P.C."/>
        </authorList>
    </citation>
    <scope>NUCLEOTIDE SEQUENCE</scope>
    <source>
        <strain evidence="13">SkMP5</strain>
    </source>
</reference>
<dbReference type="GO" id="GO:0009253">
    <property type="term" value="P:peptidoglycan catabolic process"/>
    <property type="evidence" value="ECO:0007669"/>
    <property type="project" value="InterPro"/>
</dbReference>
<dbReference type="Pfam" id="PF01476">
    <property type="entry name" value="LysM"/>
    <property type="match status" value="1"/>
</dbReference>